<dbReference type="CDD" id="cd23767">
    <property type="entry name" value="IQCD"/>
    <property type="match status" value="1"/>
</dbReference>
<proteinExistence type="predicted"/>
<feature type="domain" description="Protein kinase" evidence="2">
    <location>
        <begin position="413"/>
        <end position="695"/>
    </location>
</feature>
<dbReference type="GO" id="GO:0005737">
    <property type="term" value="C:cytoplasm"/>
    <property type="evidence" value="ECO:0007669"/>
    <property type="project" value="TreeGrafter"/>
</dbReference>
<evidence type="ECO:0000313" key="3">
    <source>
        <dbReference type="EMBL" id="EFC49383.1"/>
    </source>
</evidence>
<dbReference type="GO" id="GO:0044773">
    <property type="term" value="P:mitotic DNA damage checkpoint signaling"/>
    <property type="evidence" value="ECO:0007669"/>
    <property type="project" value="TreeGrafter"/>
</dbReference>
<dbReference type="SUPFAM" id="SSF56112">
    <property type="entry name" value="Protein kinase-like (PK-like)"/>
    <property type="match status" value="2"/>
</dbReference>
<dbReference type="InParanoid" id="D2V1X0"/>
<feature type="region of interest" description="Disordered" evidence="1">
    <location>
        <begin position="336"/>
        <end position="377"/>
    </location>
</feature>
<gene>
    <name evidence="3" type="ORF">NAEGRDRAFT_45977</name>
</gene>
<dbReference type="PROSITE" id="PS00108">
    <property type="entry name" value="PROTEIN_KINASE_ST"/>
    <property type="match status" value="1"/>
</dbReference>
<dbReference type="STRING" id="5762.D2V1X0"/>
<dbReference type="OrthoDB" id="310217at2759"/>
<dbReference type="InterPro" id="IPR000719">
    <property type="entry name" value="Prot_kinase_dom"/>
</dbReference>
<dbReference type="InterPro" id="IPR001245">
    <property type="entry name" value="Ser-Thr/Tyr_kinase_cat_dom"/>
</dbReference>
<dbReference type="PANTHER" id="PTHR44167:SF24">
    <property type="entry name" value="SERINE_THREONINE-PROTEIN KINASE CHK2"/>
    <property type="match status" value="1"/>
</dbReference>
<name>D2V1X0_NAEGR</name>
<dbReference type="InterPro" id="IPR000048">
    <property type="entry name" value="IQ_motif_EF-hand-BS"/>
</dbReference>
<dbReference type="RefSeq" id="XP_002682127.1">
    <property type="nucleotide sequence ID" value="XM_002682081.1"/>
</dbReference>
<dbReference type="EMBL" id="GG738848">
    <property type="protein sequence ID" value="EFC49383.1"/>
    <property type="molecule type" value="Genomic_DNA"/>
</dbReference>
<feature type="domain" description="Protein kinase" evidence="2">
    <location>
        <begin position="1"/>
        <end position="329"/>
    </location>
</feature>
<dbReference type="PROSITE" id="PS50011">
    <property type="entry name" value="PROTEIN_KINASE_DOM"/>
    <property type="match status" value="2"/>
</dbReference>
<dbReference type="GO" id="GO:0005524">
    <property type="term" value="F:ATP binding"/>
    <property type="evidence" value="ECO:0007669"/>
    <property type="project" value="InterPro"/>
</dbReference>
<dbReference type="Pfam" id="PF00069">
    <property type="entry name" value="Pkinase"/>
    <property type="match status" value="1"/>
</dbReference>
<dbReference type="Gene3D" id="1.20.5.190">
    <property type="match status" value="1"/>
</dbReference>
<dbReference type="PROSITE" id="PS50096">
    <property type="entry name" value="IQ"/>
    <property type="match status" value="1"/>
</dbReference>
<dbReference type="GO" id="GO:0004674">
    <property type="term" value="F:protein serine/threonine kinase activity"/>
    <property type="evidence" value="ECO:0007669"/>
    <property type="project" value="TreeGrafter"/>
</dbReference>
<dbReference type="Gene3D" id="1.10.510.10">
    <property type="entry name" value="Transferase(Phosphotransferase) domain 1"/>
    <property type="match status" value="2"/>
</dbReference>
<dbReference type="OMA" id="HDANISH"/>
<dbReference type="SMART" id="SM00220">
    <property type="entry name" value="S_TKc"/>
    <property type="match status" value="1"/>
</dbReference>
<sequence length="715" mass="81596">MESNNGTIQSYEVMIQKLLMGDDKIGLDLIYQDSYPTNVHVPVFSDDKISKNVFVFSQSILDSRIEKSAKLEEKLLRYIQASLRSQYNIQIDGVFEKITNGGLTRNLYFTSAKDAKCNIKTSTLQTWDGPIISLESIMYNNQYLKTKKSKAQFVTRTFFDLCMSVQELHDANISHNSILPKNILILAKSIEGMYDGEVLLQIPSFGIETIKETLNDEHVTYYSREAYESDNDFEPSNDVHMLGTMILSILCNEEIDAKMLDPQNWKNELQFVKDKAQRALTDLSSIDITIEVTIQKLLNLALQCISVEPEKRPNIEEIISVLDKCRERLGLIESDEEDLMPRQAQKKTKTTRAFSIGKRETSTSSSTTSSSSSTSTSEKKSRSWKALIKPFTALFTKKNSKDLEEGLKKKDSYQVTTRLSDGASAIVFLATKKETNEICVLKKYKDGAQRDFDREVECLKLFKHKNIIQMLDYFSYEEVDDSNKKSLCNVLVMEYCKYGDLFTQQISFVGTKGKKVKYMKPLKYLKLVVDLLNAMHLVHSTGYVHSDVKPQNILISQDGIRLADFGFSVKVNDPVIGGTMRYLPPEHNEGQPASNTIDVYSICYSLFEVLSKKKINLQAKITSKEEFEKLWEENLKENHHFSRIAKHGKKKCNHHFVEPLIDLLSRGLDPIPSKRLASQDALTIAVNTCKNHAAVVIQKEVRGFLVRRRLNKKKQ</sequence>
<dbReference type="SMART" id="SM00015">
    <property type="entry name" value="IQ"/>
    <property type="match status" value="1"/>
</dbReference>
<keyword evidence="4" id="KW-1185">Reference proteome</keyword>
<evidence type="ECO:0000259" key="2">
    <source>
        <dbReference type="PROSITE" id="PS50011"/>
    </source>
</evidence>
<dbReference type="GeneID" id="8852600"/>
<evidence type="ECO:0000313" key="4">
    <source>
        <dbReference type="Proteomes" id="UP000006671"/>
    </source>
</evidence>
<dbReference type="VEuPathDB" id="AmoebaDB:NAEGRDRAFT_45977"/>
<dbReference type="GO" id="GO:0005634">
    <property type="term" value="C:nucleus"/>
    <property type="evidence" value="ECO:0007669"/>
    <property type="project" value="TreeGrafter"/>
</dbReference>
<feature type="compositionally biased region" description="Low complexity" evidence="1">
    <location>
        <begin position="362"/>
        <end position="376"/>
    </location>
</feature>
<dbReference type="Proteomes" id="UP000006671">
    <property type="component" value="Unassembled WGS sequence"/>
</dbReference>
<dbReference type="AlphaFoldDB" id="D2V1X0"/>
<dbReference type="InterPro" id="IPR011009">
    <property type="entry name" value="Kinase-like_dom_sf"/>
</dbReference>
<dbReference type="PANTHER" id="PTHR44167">
    <property type="entry name" value="OVARIAN-SPECIFIC SERINE/THREONINE-PROTEIN KINASE LOK-RELATED"/>
    <property type="match status" value="1"/>
</dbReference>
<dbReference type="Pfam" id="PF07714">
    <property type="entry name" value="PK_Tyr_Ser-Thr"/>
    <property type="match status" value="1"/>
</dbReference>
<dbReference type="Pfam" id="PF00612">
    <property type="entry name" value="IQ"/>
    <property type="match status" value="1"/>
</dbReference>
<reference evidence="3 4" key="1">
    <citation type="journal article" date="2010" name="Cell">
        <title>The genome of Naegleria gruberi illuminates early eukaryotic versatility.</title>
        <authorList>
            <person name="Fritz-Laylin L.K."/>
            <person name="Prochnik S.E."/>
            <person name="Ginger M.L."/>
            <person name="Dacks J.B."/>
            <person name="Carpenter M.L."/>
            <person name="Field M.C."/>
            <person name="Kuo A."/>
            <person name="Paredez A."/>
            <person name="Chapman J."/>
            <person name="Pham J."/>
            <person name="Shu S."/>
            <person name="Neupane R."/>
            <person name="Cipriano M."/>
            <person name="Mancuso J."/>
            <person name="Tu H."/>
            <person name="Salamov A."/>
            <person name="Lindquist E."/>
            <person name="Shapiro H."/>
            <person name="Lucas S."/>
            <person name="Grigoriev I.V."/>
            <person name="Cande W.Z."/>
            <person name="Fulton C."/>
            <person name="Rokhsar D.S."/>
            <person name="Dawson S.C."/>
        </authorList>
    </citation>
    <scope>NUCLEOTIDE SEQUENCE [LARGE SCALE GENOMIC DNA]</scope>
    <source>
        <strain evidence="3 4">NEG-M</strain>
    </source>
</reference>
<dbReference type="CDD" id="cd00180">
    <property type="entry name" value="PKc"/>
    <property type="match status" value="1"/>
</dbReference>
<accession>D2V1X0</accession>
<dbReference type="InterPro" id="IPR008271">
    <property type="entry name" value="Ser/Thr_kinase_AS"/>
</dbReference>
<evidence type="ECO:0000256" key="1">
    <source>
        <dbReference type="SAM" id="MobiDB-lite"/>
    </source>
</evidence>
<protein>
    <submittedName>
        <fullName evidence="3">Predicted protein</fullName>
    </submittedName>
</protein>
<dbReference type="eggNOG" id="KOG0580">
    <property type="taxonomic scope" value="Eukaryota"/>
</dbReference>
<dbReference type="KEGG" id="ngr:NAEGRDRAFT_45977"/>
<organism evidence="4">
    <name type="scientific">Naegleria gruberi</name>
    <name type="common">Amoeba</name>
    <dbReference type="NCBI Taxonomy" id="5762"/>
    <lineage>
        <taxon>Eukaryota</taxon>
        <taxon>Discoba</taxon>
        <taxon>Heterolobosea</taxon>
        <taxon>Tetramitia</taxon>
        <taxon>Eutetramitia</taxon>
        <taxon>Vahlkampfiidae</taxon>
        <taxon>Naegleria</taxon>
    </lineage>
</organism>